<name>A0ABQ8B1Q9_BRANA</name>
<reference evidence="2 3" key="1">
    <citation type="submission" date="2021-05" db="EMBL/GenBank/DDBJ databases">
        <title>Genome Assembly of Synthetic Allotetraploid Brassica napus Reveals Homoeologous Exchanges between Subgenomes.</title>
        <authorList>
            <person name="Davis J.T."/>
        </authorList>
    </citation>
    <scope>NUCLEOTIDE SEQUENCE [LARGE SCALE GENOMIC DNA]</scope>
    <source>
        <strain evidence="3">cv. Da-Ae</strain>
        <tissue evidence="2">Seedling</tissue>
    </source>
</reference>
<dbReference type="EMBL" id="JAGKQM010000012">
    <property type="protein sequence ID" value="KAH0898668.1"/>
    <property type="molecule type" value="Genomic_DNA"/>
</dbReference>
<protein>
    <submittedName>
        <fullName evidence="2">Uncharacterized protein</fullName>
    </submittedName>
</protein>
<organism evidence="2 3">
    <name type="scientific">Brassica napus</name>
    <name type="common">Rape</name>
    <dbReference type="NCBI Taxonomy" id="3708"/>
    <lineage>
        <taxon>Eukaryota</taxon>
        <taxon>Viridiplantae</taxon>
        <taxon>Streptophyta</taxon>
        <taxon>Embryophyta</taxon>
        <taxon>Tracheophyta</taxon>
        <taxon>Spermatophyta</taxon>
        <taxon>Magnoliopsida</taxon>
        <taxon>eudicotyledons</taxon>
        <taxon>Gunneridae</taxon>
        <taxon>Pentapetalae</taxon>
        <taxon>rosids</taxon>
        <taxon>malvids</taxon>
        <taxon>Brassicales</taxon>
        <taxon>Brassicaceae</taxon>
        <taxon>Brassiceae</taxon>
        <taxon>Brassica</taxon>
    </lineage>
</organism>
<feature type="non-terminal residue" evidence="2">
    <location>
        <position position="1"/>
    </location>
</feature>
<feature type="transmembrane region" description="Helical" evidence="1">
    <location>
        <begin position="72"/>
        <end position="91"/>
    </location>
</feature>
<feature type="transmembrane region" description="Helical" evidence="1">
    <location>
        <begin position="46"/>
        <end position="65"/>
    </location>
</feature>
<gene>
    <name evidence="2" type="ORF">HID58_048236</name>
</gene>
<keyword evidence="1" id="KW-1133">Transmembrane helix</keyword>
<feature type="transmembrane region" description="Helical" evidence="1">
    <location>
        <begin position="12"/>
        <end position="34"/>
    </location>
</feature>
<accession>A0ABQ8B1Q9</accession>
<evidence type="ECO:0000313" key="2">
    <source>
        <dbReference type="EMBL" id="KAH0898668.1"/>
    </source>
</evidence>
<proteinExistence type="predicted"/>
<keyword evidence="3" id="KW-1185">Reference proteome</keyword>
<dbReference type="Proteomes" id="UP000824890">
    <property type="component" value="Unassembled WGS sequence"/>
</dbReference>
<comment type="caution">
    <text evidence="2">The sequence shown here is derived from an EMBL/GenBank/DDBJ whole genome shotgun (WGS) entry which is preliminary data.</text>
</comment>
<evidence type="ECO:0000313" key="3">
    <source>
        <dbReference type="Proteomes" id="UP000824890"/>
    </source>
</evidence>
<keyword evidence="1" id="KW-0472">Membrane</keyword>
<keyword evidence="1" id="KW-0812">Transmembrane</keyword>
<evidence type="ECO:0000256" key="1">
    <source>
        <dbReference type="SAM" id="Phobius"/>
    </source>
</evidence>
<feature type="non-terminal residue" evidence="2">
    <location>
        <position position="142"/>
    </location>
</feature>
<sequence length="142" mass="15969">ELHLVGLSQSSVVFDVVFDVVFLSLTCLSARLGFQDLVFGDLTSMLFFIARGWLHGLMILFRLLFYLCSLILLHLSLLLASLVALFFAIFATPGLDSVFLCIISSLKFELLFFGGRLPFSLPQSFVVLRWHERLVCACLVCE</sequence>